<evidence type="ECO:0000313" key="3">
    <source>
        <dbReference type="Proteomes" id="UP000176422"/>
    </source>
</evidence>
<dbReference type="EMBL" id="MGIT01000004">
    <property type="protein sequence ID" value="OGM92619.1"/>
    <property type="molecule type" value="Genomic_DNA"/>
</dbReference>
<feature type="region of interest" description="Disordered" evidence="1">
    <location>
        <begin position="55"/>
        <end position="97"/>
    </location>
</feature>
<accession>A0A1F8DX36</accession>
<protein>
    <submittedName>
        <fullName evidence="2">Uncharacterized protein</fullName>
    </submittedName>
</protein>
<comment type="caution">
    <text evidence="2">The sequence shown here is derived from an EMBL/GenBank/DDBJ whole genome shotgun (WGS) entry which is preliminary data.</text>
</comment>
<sequence>MTNNGVRENDTLPCIVIPAEAGIHYHCNGMRGGLSSRTTMRDPEFSAVAVPCAKDSGSRVGARDDNAGGDGLEMRDEGGGEMGGGKKSHPELDPRRC</sequence>
<gene>
    <name evidence="2" type="ORF">A2372_04220</name>
</gene>
<evidence type="ECO:0000256" key="1">
    <source>
        <dbReference type="SAM" id="MobiDB-lite"/>
    </source>
</evidence>
<dbReference type="AlphaFoldDB" id="A0A1F8DX36"/>
<name>A0A1F8DX36_9BACT</name>
<evidence type="ECO:0000313" key="2">
    <source>
        <dbReference type="EMBL" id="OGM92619.1"/>
    </source>
</evidence>
<feature type="compositionally biased region" description="Basic and acidic residues" evidence="1">
    <location>
        <begin position="61"/>
        <end position="78"/>
    </location>
</feature>
<reference evidence="2 3" key="1">
    <citation type="journal article" date="2016" name="Nat. Commun.">
        <title>Thousands of microbial genomes shed light on interconnected biogeochemical processes in an aquifer system.</title>
        <authorList>
            <person name="Anantharaman K."/>
            <person name="Brown C.T."/>
            <person name="Hug L.A."/>
            <person name="Sharon I."/>
            <person name="Castelle C.J."/>
            <person name="Probst A.J."/>
            <person name="Thomas B.C."/>
            <person name="Singh A."/>
            <person name="Wilkins M.J."/>
            <person name="Karaoz U."/>
            <person name="Brodie E.L."/>
            <person name="Williams K.H."/>
            <person name="Hubbard S.S."/>
            <person name="Banfield J.F."/>
        </authorList>
    </citation>
    <scope>NUCLEOTIDE SEQUENCE [LARGE SCALE GENOMIC DNA]</scope>
</reference>
<dbReference type="Proteomes" id="UP000176422">
    <property type="component" value="Unassembled WGS sequence"/>
</dbReference>
<feature type="compositionally biased region" description="Basic and acidic residues" evidence="1">
    <location>
        <begin position="88"/>
        <end position="97"/>
    </location>
</feature>
<proteinExistence type="predicted"/>
<organism evidence="2 3">
    <name type="scientific">Candidatus Wolfebacteria bacterium RIFOXYB1_FULL_54_12</name>
    <dbReference type="NCBI Taxonomy" id="1802559"/>
    <lineage>
        <taxon>Bacteria</taxon>
        <taxon>Candidatus Wolfeibacteriota</taxon>
    </lineage>
</organism>